<reference evidence="3 4" key="1">
    <citation type="submission" date="2012-04" db="EMBL/GenBank/DDBJ databases">
        <title>Improved High-Quality Draft sequence of Leptothrix ochracea L12.</title>
        <authorList>
            <consortium name="US DOE Joint Genome Institute"/>
            <person name="Lucas S."/>
            <person name="Han J."/>
            <person name="Lapidus A."/>
            <person name="Cheng J.-F."/>
            <person name="Goodwin L."/>
            <person name="Pitluck S."/>
            <person name="Peters L."/>
            <person name="Zeytun A."/>
            <person name="Detter J.C."/>
            <person name="Han C."/>
            <person name="Tapia R."/>
            <person name="Land M."/>
            <person name="Hauser L."/>
            <person name="Kyrpides N."/>
            <person name="Ivanova N."/>
            <person name="Pagani I."/>
            <person name="Stepanauskas R."/>
            <person name="Masland D."/>
            <person name="Poulton N."/>
            <person name="Emerson D."/>
            <person name="Fleming E."/>
            <person name="Woyke T."/>
        </authorList>
    </citation>
    <scope>NUCLEOTIDE SEQUENCE [LARGE SCALE GENOMIC DNA]</scope>
    <source>
        <strain evidence="3 4">L12</strain>
    </source>
</reference>
<gene>
    <name evidence="3" type="ORF">LepocDRAFT_00004500</name>
</gene>
<dbReference type="Gene3D" id="3.60.21.10">
    <property type="match status" value="1"/>
</dbReference>
<dbReference type="HOGENOM" id="CLU_074761_0_1_4"/>
<comment type="similarity">
    <text evidence="1">Belongs to the metallophosphoesterase superfamily. YfcE family.</text>
</comment>
<dbReference type="InterPro" id="IPR029052">
    <property type="entry name" value="Metallo-depent_PP-like"/>
</dbReference>
<dbReference type="CDD" id="cd00838">
    <property type="entry name" value="MPP_superfamily"/>
    <property type="match status" value="1"/>
</dbReference>
<organism evidence="3 4">
    <name type="scientific">Leptothrix ochracea L12</name>
    <dbReference type="NCBI Taxonomy" id="735332"/>
    <lineage>
        <taxon>Bacteria</taxon>
        <taxon>Pseudomonadati</taxon>
        <taxon>Pseudomonadota</taxon>
        <taxon>Betaproteobacteria</taxon>
        <taxon>Burkholderiales</taxon>
        <taxon>Sphaerotilaceae</taxon>
        <taxon>Leptothrix</taxon>
    </lineage>
</organism>
<dbReference type="OrthoDB" id="9813918at2"/>
<dbReference type="AlphaFoldDB" id="I4Z668"/>
<dbReference type="GO" id="GO:0016791">
    <property type="term" value="F:phosphatase activity"/>
    <property type="evidence" value="ECO:0007669"/>
    <property type="project" value="TreeGrafter"/>
</dbReference>
<dbReference type="InterPro" id="IPR024654">
    <property type="entry name" value="Calcineurin-like_PHP_lpxH"/>
</dbReference>
<evidence type="ECO:0000256" key="1">
    <source>
        <dbReference type="ARBA" id="ARBA00008950"/>
    </source>
</evidence>
<dbReference type="InterPro" id="IPR011152">
    <property type="entry name" value="Pesterase_MJ0912"/>
</dbReference>
<dbReference type="PANTHER" id="PTHR42850">
    <property type="entry name" value="METALLOPHOSPHOESTERASE"/>
    <property type="match status" value="1"/>
</dbReference>
<evidence type="ECO:0000313" key="4">
    <source>
        <dbReference type="Proteomes" id="UP000053899"/>
    </source>
</evidence>
<dbReference type="SUPFAM" id="SSF56300">
    <property type="entry name" value="Metallo-dependent phosphatases"/>
    <property type="match status" value="1"/>
</dbReference>
<keyword evidence="4" id="KW-1185">Reference proteome</keyword>
<name>I4Z668_9BURK</name>
<evidence type="ECO:0000313" key="3">
    <source>
        <dbReference type="EMBL" id="EIM31710.1"/>
    </source>
</evidence>
<dbReference type="InterPro" id="IPR050126">
    <property type="entry name" value="Ap4A_hydrolase"/>
</dbReference>
<dbReference type="PIRSF" id="PIRSF000883">
    <property type="entry name" value="Pesterase_MJ0912"/>
    <property type="match status" value="1"/>
</dbReference>
<proteinExistence type="inferred from homology"/>
<dbReference type="RefSeq" id="WP_009453202.1">
    <property type="nucleotide sequence ID" value="NZ_JH660670.1"/>
</dbReference>
<dbReference type="Pfam" id="PF12850">
    <property type="entry name" value="Metallophos_2"/>
    <property type="match status" value="1"/>
</dbReference>
<dbReference type="GeneID" id="92352039"/>
<feature type="domain" description="Calcineurin-like phosphoesterase" evidence="2">
    <location>
        <begin position="1"/>
        <end position="210"/>
    </location>
</feature>
<sequence length="247" mass="27092">MKLALFSDLHANREAFEACLEQAHLHGADRIALLGDFVGYAADPAWMVTKVQDLVSQGAIAIRGNHDDAVVRGPSANLIEEARRVIAWTRSQLTPAQIEFLADLPYTSEESGCFFAHANAYAPSEWDYILTRSEAIRSMHATRARHSFSGHVHTPKLYHLSSTGKIADFTPTPGVAVPVPSHRQWLALPGAVGQPRDGNPAACWALFDTDRYTLTFHRVPYDFETTAAKIIAAGLPRVLGERLAHGN</sequence>
<evidence type="ECO:0000259" key="2">
    <source>
        <dbReference type="Pfam" id="PF12850"/>
    </source>
</evidence>
<dbReference type="PANTHER" id="PTHR42850:SF2">
    <property type="entry name" value="BLL5683 PROTEIN"/>
    <property type="match status" value="1"/>
</dbReference>
<dbReference type="EMBL" id="JH660670">
    <property type="protein sequence ID" value="EIM31710.1"/>
    <property type="molecule type" value="Genomic_DNA"/>
</dbReference>
<protein>
    <submittedName>
        <fullName evidence="3">Putative phosphoesterase</fullName>
    </submittedName>
</protein>
<accession>I4Z668</accession>
<dbReference type="Proteomes" id="UP000053899">
    <property type="component" value="Unassembled WGS sequence"/>
</dbReference>
<dbReference type="GO" id="GO:0005737">
    <property type="term" value="C:cytoplasm"/>
    <property type="evidence" value="ECO:0007669"/>
    <property type="project" value="TreeGrafter"/>
</dbReference>